<dbReference type="InParanoid" id="A0A067NM21"/>
<dbReference type="SMART" id="SM00320">
    <property type="entry name" value="WD40"/>
    <property type="match status" value="4"/>
</dbReference>
<dbReference type="FunCoup" id="A0A067NM21">
    <property type="interactions" value="172"/>
</dbReference>
<dbReference type="AlphaFoldDB" id="A0A067NM21"/>
<dbReference type="Gene3D" id="2.130.10.10">
    <property type="entry name" value="YVTN repeat-like/Quinoprotein amine dehydrogenase"/>
    <property type="match status" value="2"/>
</dbReference>
<dbReference type="PANTHER" id="PTHR19854:SF1">
    <property type="entry name" value="GUANINE NUCLEOTIDE-BINDING PROTEIN SUBUNIT BETA-LIKE PROTEIN 1"/>
    <property type="match status" value="1"/>
</dbReference>
<evidence type="ECO:0000256" key="3">
    <source>
        <dbReference type="ARBA" id="ARBA00037931"/>
    </source>
</evidence>
<evidence type="ECO:0000313" key="6">
    <source>
        <dbReference type="EMBL" id="KDQ24646.1"/>
    </source>
</evidence>
<sequence>MSEPSPVPEHLLRSHSTSVRAVHISEDNERLYSGDSSGLVIITSTRTLRALAKWAAHTDSLLGIEEWSERVITHARDHKLHVWKTLEDVPPTSKIGGSAVVSEAQAPTLCYSMDVNALNYCRFSLLGLQEDPSETRPSAEHQSQCLIALPNLVESSLADVWVLPSCQRVHAAIGKPPTQGTMADGRGAAGLIMSMHLFFAEVASAEATSSTAKMDELRLLCAYENGSVTLRRYGDSTNSYSIEGRGWEIIWTAKLHAETIMSMRVSRDNSFALSTSADHLVGRYDLKVRSSSASGSVVFRTKHPGNGAVAIRHDGRVCAIGGWDGKIRLYSSKSMKSLGTLNYHKKACQAIEFAHGSETLMSGEPIADEDDDGDDDDGFGDVEKSTRKRWLIGGSEDGRLSIWVLIDFTRG</sequence>
<dbReference type="SUPFAM" id="SSF50978">
    <property type="entry name" value="WD40 repeat-like"/>
    <property type="match status" value="1"/>
</dbReference>
<organism evidence="6 7">
    <name type="scientific">Pleurotus ostreatus (strain PC15)</name>
    <name type="common">Oyster mushroom</name>
    <dbReference type="NCBI Taxonomy" id="1137138"/>
    <lineage>
        <taxon>Eukaryota</taxon>
        <taxon>Fungi</taxon>
        <taxon>Dikarya</taxon>
        <taxon>Basidiomycota</taxon>
        <taxon>Agaricomycotina</taxon>
        <taxon>Agaricomycetes</taxon>
        <taxon>Agaricomycetidae</taxon>
        <taxon>Agaricales</taxon>
        <taxon>Pleurotineae</taxon>
        <taxon>Pleurotaceae</taxon>
        <taxon>Pleurotus</taxon>
    </lineage>
</organism>
<reference evidence="7" key="1">
    <citation type="journal article" date="2014" name="Proc. Natl. Acad. Sci. U.S.A.">
        <title>Extensive sampling of basidiomycete genomes demonstrates inadequacy of the white-rot/brown-rot paradigm for wood decay fungi.</title>
        <authorList>
            <person name="Riley R."/>
            <person name="Salamov A.A."/>
            <person name="Brown D.W."/>
            <person name="Nagy L.G."/>
            <person name="Floudas D."/>
            <person name="Held B.W."/>
            <person name="Levasseur A."/>
            <person name="Lombard V."/>
            <person name="Morin E."/>
            <person name="Otillar R."/>
            <person name="Lindquist E.A."/>
            <person name="Sun H."/>
            <person name="LaButti K.M."/>
            <person name="Schmutz J."/>
            <person name="Jabbour D."/>
            <person name="Luo H."/>
            <person name="Baker S.E."/>
            <person name="Pisabarro A.G."/>
            <person name="Walton J.D."/>
            <person name="Blanchette R.A."/>
            <person name="Henrissat B."/>
            <person name="Martin F."/>
            <person name="Cullen D."/>
            <person name="Hibbett D.S."/>
            <person name="Grigoriev I.V."/>
        </authorList>
    </citation>
    <scope>NUCLEOTIDE SEQUENCE [LARGE SCALE GENOMIC DNA]</scope>
    <source>
        <strain evidence="7">PC15</strain>
    </source>
</reference>
<feature type="region of interest" description="Disordered" evidence="5">
    <location>
        <begin position="362"/>
        <end position="381"/>
    </location>
</feature>
<dbReference type="PANTHER" id="PTHR19854">
    <property type="entry name" value="TRANSDUCIN BETA-LIKE 3"/>
    <property type="match status" value="1"/>
</dbReference>
<dbReference type="STRING" id="1137138.A0A067NM21"/>
<dbReference type="Proteomes" id="UP000027073">
    <property type="component" value="Unassembled WGS sequence"/>
</dbReference>
<dbReference type="HOGENOM" id="CLU_041940_0_2_1"/>
<evidence type="ECO:0000256" key="1">
    <source>
        <dbReference type="ARBA" id="ARBA00022574"/>
    </source>
</evidence>
<keyword evidence="2" id="KW-0677">Repeat</keyword>
<proteinExistence type="inferred from homology"/>
<evidence type="ECO:0000256" key="5">
    <source>
        <dbReference type="SAM" id="MobiDB-lite"/>
    </source>
</evidence>
<dbReference type="Pfam" id="PF00400">
    <property type="entry name" value="WD40"/>
    <property type="match status" value="1"/>
</dbReference>
<dbReference type="VEuPathDB" id="FungiDB:PLEOSDRAFT_1078708"/>
<evidence type="ECO:0000313" key="7">
    <source>
        <dbReference type="Proteomes" id="UP000027073"/>
    </source>
</evidence>
<protein>
    <recommendedName>
        <fullName evidence="4">ASTRA-associated protein 1</fullName>
    </recommendedName>
</protein>
<keyword evidence="1" id="KW-0853">WD repeat</keyword>
<comment type="similarity">
    <text evidence="3">Belongs to the WD repeat ASA1 family.</text>
</comment>
<accession>A0A067NM21</accession>
<dbReference type="InterPro" id="IPR015943">
    <property type="entry name" value="WD40/YVTN_repeat-like_dom_sf"/>
</dbReference>
<evidence type="ECO:0000256" key="4">
    <source>
        <dbReference type="ARBA" id="ARBA00040563"/>
    </source>
</evidence>
<gene>
    <name evidence="6" type="ORF">PLEOSDRAFT_1078708</name>
</gene>
<dbReference type="EMBL" id="KL198011">
    <property type="protein sequence ID" value="KDQ24646.1"/>
    <property type="molecule type" value="Genomic_DNA"/>
</dbReference>
<dbReference type="InterPro" id="IPR036322">
    <property type="entry name" value="WD40_repeat_dom_sf"/>
</dbReference>
<feature type="compositionally biased region" description="Acidic residues" evidence="5">
    <location>
        <begin position="366"/>
        <end position="380"/>
    </location>
</feature>
<dbReference type="OrthoDB" id="7668193at2759"/>
<dbReference type="InterPro" id="IPR001680">
    <property type="entry name" value="WD40_rpt"/>
</dbReference>
<evidence type="ECO:0000256" key="2">
    <source>
        <dbReference type="ARBA" id="ARBA00022737"/>
    </source>
</evidence>
<name>A0A067NM21_PLEO1</name>